<dbReference type="OrthoDB" id="3604863at2"/>
<comment type="similarity">
    <text evidence="2">Belongs to the EspG family.</text>
</comment>
<reference evidence="6" key="1">
    <citation type="submission" date="2016-10" db="EMBL/GenBank/DDBJ databases">
        <authorList>
            <person name="Varghese N."/>
            <person name="Submissions S."/>
        </authorList>
    </citation>
    <scope>NUCLEOTIDE SEQUENCE [LARGE SCALE GENOMIC DNA]</scope>
    <source>
        <strain evidence="6">CGMCC 4.5579</strain>
    </source>
</reference>
<organism evidence="5 6">
    <name type="scientific">Amycolatopsis arida</name>
    <dbReference type="NCBI Taxonomy" id="587909"/>
    <lineage>
        <taxon>Bacteria</taxon>
        <taxon>Bacillati</taxon>
        <taxon>Actinomycetota</taxon>
        <taxon>Actinomycetes</taxon>
        <taxon>Pseudonocardiales</taxon>
        <taxon>Pseudonocardiaceae</taxon>
        <taxon>Amycolatopsis</taxon>
    </lineage>
</organism>
<dbReference type="RefSeq" id="WP_092529580.1">
    <property type="nucleotide sequence ID" value="NZ_FOWW01000002.1"/>
</dbReference>
<keyword evidence="3" id="KW-0963">Cytoplasm</keyword>
<name>A0A1I5R8X2_9PSEU</name>
<protein>
    <submittedName>
        <fullName evidence="5">EspG family protein</fullName>
    </submittedName>
</protein>
<dbReference type="EMBL" id="FOWW01000002">
    <property type="protein sequence ID" value="SFP54771.1"/>
    <property type="molecule type" value="Genomic_DNA"/>
</dbReference>
<evidence type="ECO:0000313" key="6">
    <source>
        <dbReference type="Proteomes" id="UP000198727"/>
    </source>
</evidence>
<comment type="subcellular location">
    <subcellularLocation>
        <location evidence="1">Cytoplasm</location>
    </subcellularLocation>
</comment>
<evidence type="ECO:0000256" key="4">
    <source>
        <dbReference type="ARBA" id="ARBA00023186"/>
    </source>
</evidence>
<keyword evidence="6" id="KW-1185">Reference proteome</keyword>
<dbReference type="Pfam" id="PF14011">
    <property type="entry name" value="ESX-1_EspG"/>
    <property type="match status" value="1"/>
</dbReference>
<evidence type="ECO:0000256" key="1">
    <source>
        <dbReference type="ARBA" id="ARBA00004496"/>
    </source>
</evidence>
<gene>
    <name evidence="5" type="ORF">SAMN05421810_102921</name>
</gene>
<evidence type="ECO:0000256" key="3">
    <source>
        <dbReference type="ARBA" id="ARBA00022490"/>
    </source>
</evidence>
<dbReference type="Proteomes" id="UP000198727">
    <property type="component" value="Unassembled WGS sequence"/>
</dbReference>
<dbReference type="AlphaFoldDB" id="A0A1I5R8X2"/>
<dbReference type="STRING" id="587909.SAMN05421810_102921"/>
<accession>A0A1I5R8X2</accession>
<proteinExistence type="inferred from homology"/>
<dbReference type="InterPro" id="IPR025734">
    <property type="entry name" value="EspG"/>
</dbReference>
<evidence type="ECO:0000256" key="2">
    <source>
        <dbReference type="ARBA" id="ARBA00006411"/>
    </source>
</evidence>
<evidence type="ECO:0000313" key="5">
    <source>
        <dbReference type="EMBL" id="SFP54771.1"/>
    </source>
</evidence>
<keyword evidence="4" id="KW-0143">Chaperone</keyword>
<sequence length="261" mass="28302">MNTSTDTVFALVDDVVRPITQALPRRPSAREFLDPDFRLPAAFDERSPPVTDLIAEAEHYTRFVSGMAAMGLVDEDGGISAEAAGMYRAFRGGHVRGVVTGVFADRSEPLHVRFYGDRRYAMVMTVVGGEATMRTGSRGGLPEWALDDLPDPPPGPGAPFEIAADERGVVLAGQDSSLAALRSAVARRRHGTVLVDLTVREKVLTEHPHGAFALLDTDLGRYLVTTSVGPDGRWVLRYAPATRETAVAWIAHSLERHDQGD</sequence>